<evidence type="ECO:0000313" key="2">
    <source>
        <dbReference type="EMBL" id="CAF4240180.1"/>
    </source>
</evidence>
<gene>
    <name evidence="2" type="ORF">JBS370_LOCUS38275</name>
    <name evidence="1" type="ORF">ZHD862_LOCUS38557</name>
</gene>
<sequence length="98" mass="10057">VIVRDGGRRVDVVTGSCATLCALTTYTRCNILANGVRCTGTFIYNAIARGTALSTIDINPGYTFGNAAGLYGAIASNPAFNPVSCGNPSSGHFCCCVT</sequence>
<comment type="caution">
    <text evidence="1">The sequence shown here is derived from an EMBL/GenBank/DDBJ whole genome shotgun (WGS) entry which is preliminary data.</text>
</comment>
<evidence type="ECO:0000313" key="3">
    <source>
        <dbReference type="Proteomes" id="UP000663864"/>
    </source>
</evidence>
<protein>
    <submittedName>
        <fullName evidence="1">Uncharacterized protein</fullName>
    </submittedName>
</protein>
<dbReference type="EMBL" id="CAJNOT010009580">
    <property type="protein sequence ID" value="CAF1525801.1"/>
    <property type="molecule type" value="Genomic_DNA"/>
</dbReference>
<reference evidence="1" key="1">
    <citation type="submission" date="2021-02" db="EMBL/GenBank/DDBJ databases">
        <authorList>
            <person name="Nowell W R."/>
        </authorList>
    </citation>
    <scope>NUCLEOTIDE SEQUENCE</scope>
</reference>
<dbReference type="Proteomes" id="UP000663836">
    <property type="component" value="Unassembled WGS sequence"/>
</dbReference>
<proteinExistence type="predicted"/>
<dbReference type="AlphaFoldDB" id="A0A815V024"/>
<evidence type="ECO:0000313" key="1">
    <source>
        <dbReference type="EMBL" id="CAF1525801.1"/>
    </source>
</evidence>
<organism evidence="1 3">
    <name type="scientific">Rotaria sordida</name>
    <dbReference type="NCBI Taxonomy" id="392033"/>
    <lineage>
        <taxon>Eukaryota</taxon>
        <taxon>Metazoa</taxon>
        <taxon>Spiralia</taxon>
        <taxon>Gnathifera</taxon>
        <taxon>Rotifera</taxon>
        <taxon>Eurotatoria</taxon>
        <taxon>Bdelloidea</taxon>
        <taxon>Philodinida</taxon>
        <taxon>Philodinidae</taxon>
        <taxon>Rotaria</taxon>
    </lineage>
</organism>
<accession>A0A815V024</accession>
<dbReference type="EMBL" id="CAJOBD010020349">
    <property type="protein sequence ID" value="CAF4240180.1"/>
    <property type="molecule type" value="Genomic_DNA"/>
</dbReference>
<name>A0A815V024_9BILA</name>
<feature type="non-terminal residue" evidence="1">
    <location>
        <position position="1"/>
    </location>
</feature>
<dbReference type="Proteomes" id="UP000663864">
    <property type="component" value="Unassembled WGS sequence"/>
</dbReference>